<name>A0A1Y2DPY2_9PEZI</name>
<accession>A0A1Y2DPY2</accession>
<dbReference type="EMBL" id="MCFJ01000010">
    <property type="protein sequence ID" value="ORY61310.1"/>
    <property type="molecule type" value="Genomic_DNA"/>
</dbReference>
<dbReference type="OrthoDB" id="436496at2759"/>
<comment type="caution">
    <text evidence="1">The sequence shown here is derived from an EMBL/GenBank/DDBJ whole genome shotgun (WGS) entry which is preliminary data.</text>
</comment>
<evidence type="ECO:0000313" key="1">
    <source>
        <dbReference type="EMBL" id="ORY61310.1"/>
    </source>
</evidence>
<keyword evidence="2" id="KW-1185">Reference proteome</keyword>
<protein>
    <submittedName>
        <fullName evidence="1">Uncharacterized protein</fullName>
    </submittedName>
</protein>
<organism evidence="1 2">
    <name type="scientific">Pseudomassariella vexata</name>
    <dbReference type="NCBI Taxonomy" id="1141098"/>
    <lineage>
        <taxon>Eukaryota</taxon>
        <taxon>Fungi</taxon>
        <taxon>Dikarya</taxon>
        <taxon>Ascomycota</taxon>
        <taxon>Pezizomycotina</taxon>
        <taxon>Sordariomycetes</taxon>
        <taxon>Xylariomycetidae</taxon>
        <taxon>Amphisphaeriales</taxon>
        <taxon>Pseudomassariaceae</taxon>
        <taxon>Pseudomassariella</taxon>
    </lineage>
</organism>
<gene>
    <name evidence="1" type="ORF">BCR38DRAFT_439854</name>
</gene>
<evidence type="ECO:0000313" key="2">
    <source>
        <dbReference type="Proteomes" id="UP000193689"/>
    </source>
</evidence>
<dbReference type="Proteomes" id="UP000193689">
    <property type="component" value="Unassembled WGS sequence"/>
</dbReference>
<dbReference type="RefSeq" id="XP_040713387.1">
    <property type="nucleotide sequence ID" value="XM_040860663.1"/>
</dbReference>
<proteinExistence type="predicted"/>
<dbReference type="STRING" id="1141098.A0A1Y2DPY2"/>
<dbReference type="InParanoid" id="A0A1Y2DPY2"/>
<dbReference type="GeneID" id="63776875"/>
<dbReference type="AlphaFoldDB" id="A0A1Y2DPY2"/>
<sequence length="60" mass="7077">MNRLESLGAHLVERRMTRDDILAVGQREKRRLYCCTGPDLMKALLEWTKGEDVVFESFEY</sequence>
<reference evidence="1 2" key="1">
    <citation type="submission" date="2016-07" db="EMBL/GenBank/DDBJ databases">
        <title>Pervasive Adenine N6-methylation of Active Genes in Fungi.</title>
        <authorList>
            <consortium name="DOE Joint Genome Institute"/>
            <person name="Mondo S.J."/>
            <person name="Dannebaum R.O."/>
            <person name="Kuo R.C."/>
            <person name="Labutti K."/>
            <person name="Haridas S."/>
            <person name="Kuo A."/>
            <person name="Salamov A."/>
            <person name="Ahrendt S.R."/>
            <person name="Lipzen A."/>
            <person name="Sullivan W."/>
            <person name="Andreopoulos W.B."/>
            <person name="Clum A."/>
            <person name="Lindquist E."/>
            <person name="Daum C."/>
            <person name="Ramamoorthy G.K."/>
            <person name="Gryganskyi A."/>
            <person name="Culley D."/>
            <person name="Magnuson J.K."/>
            <person name="James T.Y."/>
            <person name="O'Malley M.A."/>
            <person name="Stajich J.E."/>
            <person name="Spatafora J.W."/>
            <person name="Visel A."/>
            <person name="Grigoriev I.V."/>
        </authorList>
    </citation>
    <scope>NUCLEOTIDE SEQUENCE [LARGE SCALE GENOMIC DNA]</scope>
    <source>
        <strain evidence="1 2">CBS 129021</strain>
    </source>
</reference>